<feature type="region of interest" description="Disordered" evidence="1">
    <location>
        <begin position="397"/>
        <end position="417"/>
    </location>
</feature>
<dbReference type="Proteomes" id="UP000829999">
    <property type="component" value="Chromosome 26"/>
</dbReference>
<proteinExistence type="predicted"/>
<dbReference type="OrthoDB" id="7492839at2759"/>
<protein>
    <submittedName>
        <fullName evidence="3">Uncharacterized protein LOC118264463</fullName>
    </submittedName>
</protein>
<accession>A0A9R0E9I2</accession>
<evidence type="ECO:0000313" key="3">
    <source>
        <dbReference type="RefSeq" id="XP_050560901.1"/>
    </source>
</evidence>
<feature type="compositionally biased region" description="Low complexity" evidence="1">
    <location>
        <begin position="322"/>
        <end position="340"/>
    </location>
</feature>
<organism evidence="2 3">
    <name type="scientific">Spodoptera frugiperda</name>
    <name type="common">Fall armyworm</name>
    <dbReference type="NCBI Taxonomy" id="7108"/>
    <lineage>
        <taxon>Eukaryota</taxon>
        <taxon>Metazoa</taxon>
        <taxon>Ecdysozoa</taxon>
        <taxon>Arthropoda</taxon>
        <taxon>Hexapoda</taxon>
        <taxon>Insecta</taxon>
        <taxon>Pterygota</taxon>
        <taxon>Neoptera</taxon>
        <taxon>Endopterygota</taxon>
        <taxon>Lepidoptera</taxon>
        <taxon>Glossata</taxon>
        <taxon>Ditrysia</taxon>
        <taxon>Noctuoidea</taxon>
        <taxon>Noctuidae</taxon>
        <taxon>Amphipyrinae</taxon>
        <taxon>Spodoptera</taxon>
    </lineage>
</organism>
<dbReference type="RefSeq" id="XP_050560901.1">
    <property type="nucleotide sequence ID" value="XM_050704944.1"/>
</dbReference>
<gene>
    <name evidence="3" type="primary">LOC118264463</name>
</gene>
<dbReference type="GeneID" id="118264463"/>
<sequence>MAKVKTWKTKADVLRDIAEATGTVQKKDIAAQFIVVGDAPPPPLLMEDEDSDMNLMFGDCYRRLSQSENSGPDLAGIRQMLDLVRNFERDDDEDSGCIEDHRKYEITISKSNTDRSLNPNVPEFVPNVGNTETSVIGVLQSASACVETREKIFDCGDSNNVTDTGTQATRYDEDVTTALKNTISKAAKSDSQSYHLKKQKNVAIATLLRLYANNDTNSKPDVKLWTPEQFEKTKDGSSDVKVEESYASDYVTPKALPVTPIEPIRRPDSIEGDNPKRALVQDPEIRESIAKVNRWLAAPVQEKLPKTPYLGPICFKRKDPVKPSTSSKSASPQPSTASKSESPSTTIKLFQPSKYATDLGKQYRDRCEQKQKDAEINVNWDNLSDVLKQKDLAAKRRLAEQMSPSTSNADTTTTITK</sequence>
<dbReference type="AlphaFoldDB" id="A0A9R0E9I2"/>
<keyword evidence="2" id="KW-1185">Reference proteome</keyword>
<feature type="region of interest" description="Disordered" evidence="1">
    <location>
        <begin position="315"/>
        <end position="353"/>
    </location>
</feature>
<name>A0A9R0E9I2_SPOFR</name>
<evidence type="ECO:0000313" key="2">
    <source>
        <dbReference type="Proteomes" id="UP000829999"/>
    </source>
</evidence>
<evidence type="ECO:0000256" key="1">
    <source>
        <dbReference type="SAM" id="MobiDB-lite"/>
    </source>
</evidence>
<reference evidence="3" key="1">
    <citation type="submission" date="2025-08" db="UniProtKB">
        <authorList>
            <consortium name="RefSeq"/>
        </authorList>
    </citation>
    <scope>IDENTIFICATION</scope>
    <source>
        <tissue evidence="3">Whole larval tissue</tissue>
    </source>
</reference>